<keyword evidence="7" id="KW-1185">Reference proteome</keyword>
<dbReference type="Pfam" id="PF00990">
    <property type="entry name" value="GGDEF"/>
    <property type="match status" value="1"/>
</dbReference>
<dbReference type="Gene3D" id="3.30.450.20">
    <property type="entry name" value="PAS domain"/>
    <property type="match status" value="2"/>
</dbReference>
<feature type="region of interest" description="Disordered" evidence="1">
    <location>
        <begin position="529"/>
        <end position="550"/>
    </location>
</feature>
<evidence type="ECO:0000313" key="6">
    <source>
        <dbReference type="EMBL" id="MCF4142723.1"/>
    </source>
</evidence>
<dbReference type="InterPro" id="IPR000160">
    <property type="entry name" value="GGDEF_dom"/>
</dbReference>
<keyword evidence="2" id="KW-0472">Membrane</keyword>
<evidence type="ECO:0000259" key="5">
    <source>
        <dbReference type="PROSITE" id="PS50887"/>
    </source>
</evidence>
<proteinExistence type="predicted"/>
<dbReference type="RefSeq" id="WP_236099445.1">
    <property type="nucleotide sequence ID" value="NZ_JAKGUD010000007.1"/>
</dbReference>
<dbReference type="InterPro" id="IPR035965">
    <property type="entry name" value="PAS-like_dom_sf"/>
</dbReference>
<dbReference type="EC" id="2.7.7.65" evidence="6"/>
<dbReference type="InterPro" id="IPR029787">
    <property type="entry name" value="Nucleotide_cyclase"/>
</dbReference>
<keyword evidence="2" id="KW-0812">Transmembrane</keyword>
<dbReference type="Gene3D" id="3.30.70.270">
    <property type="match status" value="1"/>
</dbReference>
<dbReference type="CDD" id="cd01949">
    <property type="entry name" value="GGDEF"/>
    <property type="match status" value="1"/>
</dbReference>
<feature type="domain" description="GGDEF" evidence="5">
    <location>
        <begin position="650"/>
        <end position="773"/>
    </location>
</feature>
<keyword evidence="6" id="KW-0548">Nucleotidyltransferase</keyword>
<dbReference type="InterPro" id="IPR000700">
    <property type="entry name" value="PAS-assoc_C"/>
</dbReference>
<dbReference type="PROSITE" id="PS50887">
    <property type="entry name" value="GGDEF"/>
    <property type="match status" value="1"/>
</dbReference>
<dbReference type="InterPro" id="IPR043128">
    <property type="entry name" value="Rev_trsase/Diguanyl_cyclase"/>
</dbReference>
<organism evidence="6 7">
    <name type="scientific">Dethiosulfovibrio marinus</name>
    <dbReference type="NCBI Taxonomy" id="133532"/>
    <lineage>
        <taxon>Bacteria</taxon>
        <taxon>Thermotogati</taxon>
        <taxon>Synergistota</taxon>
        <taxon>Synergistia</taxon>
        <taxon>Synergistales</taxon>
        <taxon>Dethiosulfovibrionaceae</taxon>
        <taxon>Dethiosulfovibrio</taxon>
    </lineage>
</organism>
<dbReference type="SMART" id="SM00091">
    <property type="entry name" value="PAS"/>
    <property type="match status" value="1"/>
</dbReference>
<dbReference type="InterPro" id="IPR013656">
    <property type="entry name" value="PAS_4"/>
</dbReference>
<dbReference type="CDD" id="cd00130">
    <property type="entry name" value="PAS"/>
    <property type="match status" value="1"/>
</dbReference>
<dbReference type="SUPFAM" id="SSF55073">
    <property type="entry name" value="Nucleotide cyclase"/>
    <property type="match status" value="1"/>
</dbReference>
<dbReference type="SMART" id="SM00086">
    <property type="entry name" value="PAC"/>
    <property type="match status" value="1"/>
</dbReference>
<dbReference type="SMART" id="SM00267">
    <property type="entry name" value="GGDEF"/>
    <property type="match status" value="1"/>
</dbReference>
<dbReference type="PANTHER" id="PTHR45138">
    <property type="entry name" value="REGULATORY COMPONENTS OF SENSORY TRANSDUCTION SYSTEM"/>
    <property type="match status" value="1"/>
</dbReference>
<dbReference type="SUPFAM" id="SSF55781">
    <property type="entry name" value="GAF domain-like"/>
    <property type="match status" value="1"/>
</dbReference>
<dbReference type="SUPFAM" id="SSF55785">
    <property type="entry name" value="PYP-like sensor domain (PAS domain)"/>
    <property type="match status" value="1"/>
</dbReference>
<dbReference type="PROSITE" id="PS50113">
    <property type="entry name" value="PAC"/>
    <property type="match status" value="1"/>
</dbReference>
<reference evidence="6 7" key="1">
    <citation type="submission" date="2022-01" db="EMBL/GenBank/DDBJ databases">
        <title>Dethiosulfovibrio faecalis sp. nov., a novel proteolytic, non-sulfur-reducing bacterium isolated from a marine aquaculture solid waste bioreactor.</title>
        <authorList>
            <person name="Grabowski S."/>
            <person name="Apolinario E."/>
            <person name="Schneider N."/>
            <person name="Marshall C.W."/>
            <person name="Sowers K.R."/>
        </authorList>
    </citation>
    <scope>NUCLEOTIDE SEQUENCE [LARGE SCALE GENOMIC DNA]</scope>
    <source>
        <strain evidence="6 7">DSM 12537</strain>
    </source>
</reference>
<feature type="domain" description="PAS" evidence="3">
    <location>
        <begin position="351"/>
        <end position="396"/>
    </location>
</feature>
<comment type="caution">
    <text evidence="6">The sequence shown here is derived from an EMBL/GenBank/DDBJ whole genome shotgun (WGS) entry which is preliminary data.</text>
</comment>
<gene>
    <name evidence="6" type="ORF">L2W38_07830</name>
</gene>
<dbReference type="NCBIfam" id="TIGR00229">
    <property type="entry name" value="sensory_box"/>
    <property type="match status" value="1"/>
</dbReference>
<feature type="domain" description="PAC" evidence="4">
    <location>
        <begin position="424"/>
        <end position="476"/>
    </location>
</feature>
<dbReference type="GO" id="GO:0052621">
    <property type="term" value="F:diguanylate cyclase activity"/>
    <property type="evidence" value="ECO:0007669"/>
    <property type="project" value="UniProtKB-EC"/>
</dbReference>
<dbReference type="InterPro" id="IPR001610">
    <property type="entry name" value="PAC"/>
</dbReference>
<evidence type="ECO:0000259" key="4">
    <source>
        <dbReference type="PROSITE" id="PS50113"/>
    </source>
</evidence>
<evidence type="ECO:0000256" key="1">
    <source>
        <dbReference type="SAM" id="MobiDB-lite"/>
    </source>
</evidence>
<evidence type="ECO:0000313" key="7">
    <source>
        <dbReference type="Proteomes" id="UP001200430"/>
    </source>
</evidence>
<dbReference type="InterPro" id="IPR000014">
    <property type="entry name" value="PAS"/>
</dbReference>
<evidence type="ECO:0000256" key="2">
    <source>
        <dbReference type="SAM" id="Phobius"/>
    </source>
</evidence>
<dbReference type="EMBL" id="JAKGUD010000007">
    <property type="protein sequence ID" value="MCF4142723.1"/>
    <property type="molecule type" value="Genomic_DNA"/>
</dbReference>
<dbReference type="Pfam" id="PF08448">
    <property type="entry name" value="PAS_4"/>
    <property type="match status" value="1"/>
</dbReference>
<name>A0ABS9ENE8_9BACT</name>
<sequence>MNREGRDKDSFFTLTRDDIKEETLPDLKKNTLQIFLSMLVFVTFISTQIWMDRRAIGRHESTFNIQQSRQIMVGREAMEDRLRSLISRLSSLTNTSLPQAIKMDATDFIKERLSLMVHANEDVAAVLLKLKDGTGWEYSYNRLISPGPAALRKAREAMALGMDDRSRKASPIRVDTVDIVDRHPIMVITFDIFSGHGEPQGHMVVALDLLPAIDRYVVPLRGGAHGWAYLVDEGGKILYHQFPSLIGSSASSFLTGDGEAIDTMMRHPSGEGSLYENYGSGQDRKLVAWDTLRILNRKLLLVLSTPEEDVDAIVQEDRTLRFLLGLMLLSSLSLSFLWVADRRHRAKLRESEARYQTIIDDQFELVSRFDTDGRFSFVNDAYCGFFGFKREDVLGKPLGSVRDSRYARISMELFKSISTENPFNFNEERISMPDGSTRYLSWSNRGIFDEKGKLVEIQGVARDITDRKEVELALQEETLQLENLHSIVQKLTSAGSKSELIRSLIESLTEEMDYRSAFVSLRSGDDEGSELFSSGDRKRPHVKTEDQAVTTEHPLVLQREDRLTQLSVPVTFKGRKLGVLSVLSVVEPKEREIKKISILSDHLARLLVLLEVMDKRTREALIDPLTDIWNRRYILKHLESENNRIKRYGEKASLAIIDLGEFKLVNDLYGHEAGDETLKKIASVLKESIRICDMVARYGGDEFLVYLPNTSPKQAEVVLSRASQMVAIRDFPHPVALDYGIAGFPDDGETIEEIIKVADDRMYAAKARRKQKI</sequence>
<feature type="transmembrane region" description="Helical" evidence="2">
    <location>
        <begin position="32"/>
        <end position="51"/>
    </location>
</feature>
<evidence type="ECO:0000259" key="3">
    <source>
        <dbReference type="PROSITE" id="PS50112"/>
    </source>
</evidence>
<dbReference type="PANTHER" id="PTHR45138:SF6">
    <property type="entry name" value="DIGUANYLATE CYCLASE DGCN"/>
    <property type="match status" value="1"/>
</dbReference>
<dbReference type="NCBIfam" id="TIGR00254">
    <property type="entry name" value="GGDEF"/>
    <property type="match status" value="1"/>
</dbReference>
<dbReference type="PROSITE" id="PS50112">
    <property type="entry name" value="PAS"/>
    <property type="match status" value="1"/>
</dbReference>
<keyword evidence="6" id="KW-0808">Transferase</keyword>
<protein>
    <submittedName>
        <fullName evidence="6">Diguanylate cyclase</fullName>
        <ecNumber evidence="6">2.7.7.65</ecNumber>
    </submittedName>
</protein>
<dbReference type="Proteomes" id="UP001200430">
    <property type="component" value="Unassembled WGS sequence"/>
</dbReference>
<accession>A0ABS9ENE8</accession>
<dbReference type="InterPro" id="IPR050469">
    <property type="entry name" value="Diguanylate_Cyclase"/>
</dbReference>
<keyword evidence="2" id="KW-1133">Transmembrane helix</keyword>